<evidence type="ECO:0000256" key="10">
    <source>
        <dbReference type="ARBA" id="ARBA00031382"/>
    </source>
</evidence>
<evidence type="ECO:0000256" key="1">
    <source>
        <dbReference type="ARBA" id="ARBA00005215"/>
    </source>
</evidence>
<evidence type="ECO:0000256" key="3">
    <source>
        <dbReference type="ARBA" id="ARBA00012042"/>
    </source>
</evidence>
<evidence type="ECO:0000256" key="7">
    <source>
        <dbReference type="ARBA" id="ARBA00022741"/>
    </source>
</evidence>
<name>A0ABY2LWE9_9LEPT</name>
<feature type="transmembrane region" description="Helical" evidence="12">
    <location>
        <begin position="282"/>
        <end position="298"/>
    </location>
</feature>
<proteinExistence type="inferred from homology"/>
<evidence type="ECO:0000256" key="8">
    <source>
        <dbReference type="ARBA" id="ARBA00022777"/>
    </source>
</evidence>
<evidence type="ECO:0000256" key="5">
    <source>
        <dbReference type="ARBA" id="ARBA00022567"/>
    </source>
</evidence>
<feature type="transmembrane region" description="Helical" evidence="12">
    <location>
        <begin position="157"/>
        <end position="180"/>
    </location>
</feature>
<accession>A0ABY2LWE9</accession>
<evidence type="ECO:0000313" key="14">
    <source>
        <dbReference type="EMBL" id="TGL05465.1"/>
    </source>
</evidence>
<dbReference type="InterPro" id="IPR006082">
    <property type="entry name" value="PRK"/>
</dbReference>
<dbReference type="Proteomes" id="UP000297465">
    <property type="component" value="Unassembled WGS sequence"/>
</dbReference>
<evidence type="ECO:0000256" key="9">
    <source>
        <dbReference type="ARBA" id="ARBA00022840"/>
    </source>
</evidence>
<evidence type="ECO:0000259" key="13">
    <source>
        <dbReference type="Pfam" id="PF00485"/>
    </source>
</evidence>
<feature type="transmembrane region" description="Helical" evidence="12">
    <location>
        <begin position="59"/>
        <end position="76"/>
    </location>
</feature>
<dbReference type="PANTHER" id="PTHR10285">
    <property type="entry name" value="URIDINE KINASE"/>
    <property type="match status" value="1"/>
</dbReference>
<reference evidence="15" key="1">
    <citation type="journal article" date="2019" name="PLoS Negl. Trop. Dis.">
        <title>Revisiting the worldwide diversity of Leptospira species in the environment.</title>
        <authorList>
            <person name="Vincent A.T."/>
            <person name="Schiettekatte O."/>
            <person name="Bourhy P."/>
            <person name="Veyrier F.J."/>
            <person name="Picardeau M."/>
        </authorList>
    </citation>
    <scope>NUCLEOTIDE SEQUENCE [LARGE SCALE GENOMIC DNA]</scope>
    <source>
        <strain evidence="15">201800278</strain>
    </source>
</reference>
<comment type="pathway">
    <text evidence="1">Carbohydrate biosynthesis; Calvin cycle.</text>
</comment>
<keyword evidence="12" id="KW-1133">Transmembrane helix</keyword>
<protein>
    <recommendedName>
        <fullName evidence="3">phosphoribulokinase</fullName>
        <ecNumber evidence="3">2.7.1.19</ecNumber>
    </recommendedName>
    <alternativeName>
        <fullName evidence="10">Phosphopentokinase</fullName>
    </alternativeName>
</protein>
<evidence type="ECO:0000256" key="4">
    <source>
        <dbReference type="ARBA" id="ARBA00022531"/>
    </source>
</evidence>
<evidence type="ECO:0000313" key="15">
    <source>
        <dbReference type="Proteomes" id="UP000297465"/>
    </source>
</evidence>
<organism evidence="14 15">
    <name type="scientific">Leptospira montravelensis</name>
    <dbReference type="NCBI Taxonomy" id="2484961"/>
    <lineage>
        <taxon>Bacteria</taxon>
        <taxon>Pseudomonadati</taxon>
        <taxon>Spirochaetota</taxon>
        <taxon>Spirochaetia</taxon>
        <taxon>Leptospirales</taxon>
        <taxon>Leptospiraceae</taxon>
        <taxon>Leptospira</taxon>
    </lineage>
</organism>
<evidence type="ECO:0000256" key="11">
    <source>
        <dbReference type="ARBA" id="ARBA00047663"/>
    </source>
</evidence>
<feature type="transmembrane region" description="Helical" evidence="12">
    <location>
        <begin position="82"/>
        <end position="100"/>
    </location>
</feature>
<feature type="transmembrane region" description="Helical" evidence="12">
    <location>
        <begin position="187"/>
        <end position="207"/>
    </location>
</feature>
<dbReference type="Pfam" id="PF00485">
    <property type="entry name" value="PRK"/>
    <property type="match status" value="1"/>
</dbReference>
<dbReference type="PRINTS" id="PR00478">
    <property type="entry name" value="PHRIBLKINASE"/>
</dbReference>
<keyword evidence="8" id="KW-0418">Kinase</keyword>
<keyword evidence="9" id="KW-0067">ATP-binding</keyword>
<comment type="similarity">
    <text evidence="2">Belongs to the phosphoribulokinase family.</text>
</comment>
<feature type="transmembrane region" description="Helical" evidence="12">
    <location>
        <begin position="227"/>
        <end position="248"/>
    </location>
</feature>
<comment type="catalytic activity">
    <reaction evidence="11">
        <text>D-ribulose 5-phosphate + ATP = D-ribulose 1,5-bisphosphate + ADP + H(+)</text>
        <dbReference type="Rhea" id="RHEA:19365"/>
        <dbReference type="ChEBI" id="CHEBI:15378"/>
        <dbReference type="ChEBI" id="CHEBI:30616"/>
        <dbReference type="ChEBI" id="CHEBI:57870"/>
        <dbReference type="ChEBI" id="CHEBI:58121"/>
        <dbReference type="ChEBI" id="CHEBI:456216"/>
        <dbReference type="EC" id="2.7.1.19"/>
    </reaction>
</comment>
<keyword evidence="7" id="KW-0547">Nucleotide-binding</keyword>
<feature type="transmembrane region" description="Helical" evidence="12">
    <location>
        <begin position="120"/>
        <end position="145"/>
    </location>
</feature>
<evidence type="ECO:0000256" key="12">
    <source>
        <dbReference type="SAM" id="Phobius"/>
    </source>
</evidence>
<keyword evidence="4" id="KW-0602">Photosynthesis</keyword>
<keyword evidence="12" id="KW-0472">Membrane</keyword>
<feature type="transmembrane region" description="Helical" evidence="12">
    <location>
        <begin position="305"/>
        <end position="323"/>
    </location>
</feature>
<dbReference type="InterPro" id="IPR027417">
    <property type="entry name" value="P-loop_NTPase"/>
</dbReference>
<feature type="domain" description="Phosphoribulokinase/uridine kinase" evidence="13">
    <location>
        <begin position="383"/>
        <end position="557"/>
    </location>
</feature>
<dbReference type="Gene3D" id="3.40.50.300">
    <property type="entry name" value="P-loop containing nucleotide triphosphate hydrolases"/>
    <property type="match status" value="1"/>
</dbReference>
<dbReference type="EC" id="2.7.1.19" evidence="3"/>
<dbReference type="EMBL" id="RQFO01000004">
    <property type="protein sequence ID" value="TGL05465.1"/>
    <property type="molecule type" value="Genomic_DNA"/>
</dbReference>
<evidence type="ECO:0000256" key="6">
    <source>
        <dbReference type="ARBA" id="ARBA00022679"/>
    </source>
</evidence>
<keyword evidence="5" id="KW-0113">Calvin cycle</keyword>
<evidence type="ECO:0000256" key="2">
    <source>
        <dbReference type="ARBA" id="ARBA00009719"/>
    </source>
</evidence>
<sequence length="673" mass="79032">MIFYIILIIKTCALFLFSSDYQNELFLPFLKSAIVNFPANPWSIALKENHFDAFPYHPLMLYVLGFFQILPVYFGFSGFVQRVFLVLPNLFADVLIYYILKFLFPSRERAIQTIYFSSPIVFYVVYLHGQLDLLPTSFLFLALFLLIKEKFVHSGCIFGLAISFKLNVIAALPMFLFYLYRKNKDKFFSFSYPLVFTFFLFSLPWYFSESFRKIVLSNPKQDLIFSTIYKIGDYQLIIPIFSTSLIYFKFFSYKKMNPDLLVTWLAILFSVFVLTIPPAPGWYVWTIPFLVYFYLKFVKKDRHIIYLSSALNLTYLIFFLFSWEGDYVDLRFLGNEFLPKVNIDRLNGIFFTGLSVSLIANLYAIYGLGVRSNRIYHKPSGILIGIGGDSGAGKSTLLQSLAKLLGHSVTLLEGDGDHRWERGNQNYEKFTHLNPRANYLERQAENLFLLKKGEIIYRPDYDHHTGQFTKPEPIQPAEYIILSGLHSFYLPKMRKVMDIKIFLDTEEPLRKHWKIIRDTQKRGYKKDNILKQIFDREEDSRKFIQPQKGFADICIEYFSRHPFEIGDENAEIKVGLKLTMLSEFSIESIAVDLEEKGYLFEWNYMEDLQRQYLIFFDPIPTDYLSSLVELSISNREDLVPGEINWDNGYYGTIQYFTLLLIFKRLSESREIIS</sequence>
<dbReference type="SUPFAM" id="SSF52540">
    <property type="entry name" value="P-loop containing nucleoside triphosphate hydrolases"/>
    <property type="match status" value="1"/>
</dbReference>
<dbReference type="InterPro" id="IPR006083">
    <property type="entry name" value="PRK/URK"/>
</dbReference>
<keyword evidence="6" id="KW-0808">Transferase</keyword>
<comment type="caution">
    <text evidence="14">The sequence shown here is derived from an EMBL/GenBank/DDBJ whole genome shotgun (WGS) entry which is preliminary data.</text>
</comment>
<keyword evidence="12" id="KW-0812">Transmembrane</keyword>
<keyword evidence="15" id="KW-1185">Reference proteome</keyword>
<feature type="transmembrane region" description="Helical" evidence="12">
    <location>
        <begin position="260"/>
        <end position="276"/>
    </location>
</feature>
<feature type="transmembrane region" description="Helical" evidence="12">
    <location>
        <begin position="348"/>
        <end position="368"/>
    </location>
</feature>
<gene>
    <name evidence="14" type="ORF">EHQ31_01730</name>
</gene>